<keyword evidence="3" id="KW-1015">Disulfide bond</keyword>
<feature type="active site" description="Charge relay system" evidence="4">
    <location>
        <position position="356"/>
    </location>
</feature>
<accession>F2T2M9</accession>
<dbReference type="InterPro" id="IPR002018">
    <property type="entry name" value="CarbesteraseB"/>
</dbReference>
<dbReference type="Pfam" id="PF00135">
    <property type="entry name" value="COesterase"/>
    <property type="match status" value="1"/>
</dbReference>
<dbReference type="Proteomes" id="UP000007802">
    <property type="component" value="Unassembled WGS sequence"/>
</dbReference>
<dbReference type="InterPro" id="IPR029058">
    <property type="entry name" value="AB_hydrolase_fold"/>
</dbReference>
<dbReference type="PROSITE" id="PS00122">
    <property type="entry name" value="CARBOXYLESTERASE_B_1"/>
    <property type="match status" value="1"/>
</dbReference>
<dbReference type="HOGENOM" id="CLU_006586_15_0_1"/>
<feature type="chain" id="PRO_5005129388" description="Carboxylic ester hydrolase" evidence="5">
    <location>
        <begin position="25"/>
        <end position="542"/>
    </location>
</feature>
<dbReference type="Gene3D" id="3.40.50.1820">
    <property type="entry name" value="alpha/beta hydrolase"/>
    <property type="match status" value="1"/>
</dbReference>
<evidence type="ECO:0000256" key="1">
    <source>
        <dbReference type="ARBA" id="ARBA00005964"/>
    </source>
</evidence>
<dbReference type="AlphaFoldDB" id="F2T2M9"/>
<feature type="active site" description="Acyl-ester intermediate" evidence="4">
    <location>
        <position position="236"/>
    </location>
</feature>
<keyword evidence="2 5" id="KW-0378">Hydrolase</keyword>
<sequence length="542" mass="58826">MFTKSKTPAMYFSVLTLTIALCAATANSTPCRKPKCRPTATIDSGTVAGTATWLPSSTRPVNKFLGIPFAEPPVRFKAPEPVRPWQRVYDASRYKPSCIQQFNYPEEQRNQSIEWYNTPPPPAGESEDCLNLNVFAPASPPKGPRAVLVWIYGGSYVFGSGSLPLYDGSSFAVNQNVVLVTFNYRTNLFGFPGSPELPAAEKNLGLLDQRLALDWVRRNIAAFGGDAEKITIFGESAGGGSVDGLITAPPNPIPFRAAIMQSGQSTVRMLAADPVASWGKLLEATNCPSTNGLECVRAIPALELKAIIERQQLAFGPMADGGVTWADTPRQDRLDSTDEKSLIARVPVLMGSNADENRPITVGMNDTEAFLRASLPDVPGEIIQRILDTYPIGAPGIGNEPERLAAILTEFSFQCLARLVTQDSATVGIDVWRYYFNASFPNTELFDGSGAYHGLEIKYIFGTYPRKGATKFQVKVGKVMQKAWANFAKHPNKGPGWEKAPRLGVIGGGARAGTGDEGRKVFATIDSKNVDGRCDVWDVLYN</sequence>
<dbReference type="EC" id="3.1.1.-" evidence="5"/>
<evidence type="ECO:0000256" key="4">
    <source>
        <dbReference type="PIRSR" id="PIRSR600997-1"/>
    </source>
</evidence>
<feature type="signal peptide" evidence="5">
    <location>
        <begin position="1"/>
        <end position="24"/>
    </location>
</feature>
<dbReference type="InterPro" id="IPR000997">
    <property type="entry name" value="Cholinesterase"/>
</dbReference>
<dbReference type="GO" id="GO:0004104">
    <property type="term" value="F:cholinesterase activity"/>
    <property type="evidence" value="ECO:0007669"/>
    <property type="project" value="InterPro"/>
</dbReference>
<feature type="active site" description="Charge relay system" evidence="4">
    <location>
        <position position="453"/>
    </location>
</feature>
<evidence type="ECO:0000256" key="5">
    <source>
        <dbReference type="RuleBase" id="RU361235"/>
    </source>
</evidence>
<dbReference type="PANTHER" id="PTHR43918:SF4">
    <property type="entry name" value="CARBOXYLIC ESTER HYDROLASE"/>
    <property type="match status" value="1"/>
</dbReference>
<reference evidence="7" key="1">
    <citation type="submission" date="2010-03" db="EMBL/GenBank/DDBJ databases">
        <title>Annotation of Blastomyces dermatitidis strain ATCC 18188.</title>
        <authorList>
            <consortium name="The Broad Institute Genome Sequencing Platform"/>
            <consortium name="Broad Institute Genome Sequencing Center for Infectious Disease."/>
            <person name="Cuomo C."/>
            <person name="Klein B."/>
            <person name="Sullivan T."/>
            <person name="Heitman J."/>
            <person name="Young S."/>
            <person name="Zeng Q."/>
            <person name="Gargeya S."/>
            <person name="Alvarado L."/>
            <person name="Berlin A.M."/>
            <person name="Chapman S.B."/>
            <person name="Chen Z."/>
            <person name="Freedman E."/>
            <person name="Gellesch M."/>
            <person name="Goldberg J."/>
            <person name="Griggs A."/>
            <person name="Gujja S."/>
            <person name="Heilman E."/>
            <person name="Heiman D."/>
            <person name="Howarth C."/>
            <person name="Mehta T."/>
            <person name="Neiman D."/>
            <person name="Pearson M."/>
            <person name="Roberts A."/>
            <person name="Saif S."/>
            <person name="Shea T."/>
            <person name="Shenoy N."/>
            <person name="Sisk P."/>
            <person name="Stolte C."/>
            <person name="Sykes S."/>
            <person name="White J."/>
            <person name="Yandava C."/>
            <person name="Haas B."/>
            <person name="Nusbaum C."/>
            <person name="Birren B."/>
        </authorList>
    </citation>
    <scope>NUCLEOTIDE SEQUENCE [LARGE SCALE GENOMIC DNA]</scope>
    <source>
        <strain evidence="7">ATCC 18188</strain>
    </source>
</reference>
<dbReference type="InterPro" id="IPR019826">
    <property type="entry name" value="Carboxylesterase_B_AS"/>
</dbReference>
<protein>
    <recommendedName>
        <fullName evidence="5">Carboxylic ester hydrolase</fullName>
        <ecNumber evidence="5">3.1.1.-</ecNumber>
    </recommendedName>
</protein>
<dbReference type="PANTHER" id="PTHR43918">
    <property type="entry name" value="ACETYLCHOLINESTERASE"/>
    <property type="match status" value="1"/>
</dbReference>
<keyword evidence="5" id="KW-0732">Signal</keyword>
<evidence type="ECO:0000259" key="6">
    <source>
        <dbReference type="Pfam" id="PF00135"/>
    </source>
</evidence>
<evidence type="ECO:0000256" key="2">
    <source>
        <dbReference type="ARBA" id="ARBA00022801"/>
    </source>
</evidence>
<organism evidence="7">
    <name type="scientific">Ajellomyces dermatitidis (strain ATCC 18188 / CBS 674.68)</name>
    <name type="common">Blastomyces dermatitidis</name>
    <dbReference type="NCBI Taxonomy" id="653446"/>
    <lineage>
        <taxon>Eukaryota</taxon>
        <taxon>Fungi</taxon>
        <taxon>Dikarya</taxon>
        <taxon>Ascomycota</taxon>
        <taxon>Pezizomycotina</taxon>
        <taxon>Eurotiomycetes</taxon>
        <taxon>Eurotiomycetidae</taxon>
        <taxon>Onygenales</taxon>
        <taxon>Ajellomycetaceae</taxon>
        <taxon>Blastomyces</taxon>
    </lineage>
</organism>
<gene>
    <name evidence="7" type="ORF">BDDG_00076</name>
</gene>
<dbReference type="InterPro" id="IPR050654">
    <property type="entry name" value="AChE-related_enzymes"/>
</dbReference>
<dbReference type="ESTHER" id="ajedr-c5gg28">
    <property type="family name" value="Fungal_carboxylesterase_lipase"/>
</dbReference>
<feature type="domain" description="Carboxylesterase type B" evidence="6">
    <location>
        <begin position="38"/>
        <end position="493"/>
    </location>
</feature>
<name>F2T2M9_AJEDA</name>
<proteinExistence type="inferred from homology"/>
<dbReference type="OrthoDB" id="408631at2759"/>
<evidence type="ECO:0000256" key="3">
    <source>
        <dbReference type="ARBA" id="ARBA00023157"/>
    </source>
</evidence>
<dbReference type="PRINTS" id="PR00878">
    <property type="entry name" value="CHOLNESTRASE"/>
</dbReference>
<comment type="similarity">
    <text evidence="1 5">Belongs to the type-B carboxylesterase/lipase family.</text>
</comment>
<evidence type="ECO:0000313" key="7">
    <source>
        <dbReference type="EMBL" id="EGE77139.2"/>
    </source>
</evidence>
<dbReference type="EMBL" id="GG749407">
    <property type="protein sequence ID" value="EGE77139.2"/>
    <property type="molecule type" value="Genomic_DNA"/>
</dbReference>
<dbReference type="SUPFAM" id="SSF53474">
    <property type="entry name" value="alpha/beta-Hydrolases"/>
    <property type="match status" value="1"/>
</dbReference>